<sequence>MNKGEENASESENDEDFCIEGENIESGSDDESGNNDSESEDFDSDDNSSEPTRNKKKRTISSNVFESESSVPRKTRQSNRIKNGIQNMVKDELESDEETDKSRSNALWAEFLSDVGSDNQIQHKPKSVEKLVELTDDNNIASKEKISAIHKPQSKNSTNAREYHEQPTATHSKCLPRESKRSLNGDGVGSLLNQLSKKKKLSVLETSQMDWKTFKTDEGINEELRTHNKGKDGYLERQDFLQRTDLRQFEIEKNLRLTRRKN</sequence>
<dbReference type="OrthoDB" id="445677at2759"/>
<evidence type="ECO:0000259" key="4">
    <source>
        <dbReference type="PROSITE" id="PS51279"/>
    </source>
</evidence>
<accession>A0A3B0JTE4</accession>
<name>A0A3B0JTE4_DROGU</name>
<dbReference type="PROSITE" id="PS51279">
    <property type="entry name" value="BCNT_C"/>
    <property type="match status" value="1"/>
</dbReference>
<dbReference type="Pfam" id="PF07572">
    <property type="entry name" value="BCNT"/>
    <property type="match status" value="1"/>
</dbReference>
<dbReference type="Proteomes" id="UP000268350">
    <property type="component" value="Unassembled WGS sequence"/>
</dbReference>
<feature type="domain" description="BCNT-C" evidence="4">
    <location>
        <begin position="182"/>
        <end position="262"/>
    </location>
</feature>
<dbReference type="PANTHER" id="PTHR48407">
    <property type="entry name" value="CRANIOFACIAL DEVELOPMENT PROTEIN 1"/>
    <property type="match status" value="1"/>
</dbReference>
<reference evidence="6" key="1">
    <citation type="submission" date="2018-01" db="EMBL/GenBank/DDBJ databases">
        <authorList>
            <person name="Alioto T."/>
            <person name="Alioto T."/>
        </authorList>
    </citation>
    <scope>NUCLEOTIDE SEQUENCE [LARGE SCALE GENOMIC DNA]</scope>
</reference>
<evidence type="ECO:0000256" key="1">
    <source>
        <dbReference type="ARBA" id="ARBA00019033"/>
    </source>
</evidence>
<proteinExistence type="predicted"/>
<dbReference type="InterPro" id="IPR011421">
    <property type="entry name" value="BCNT-C"/>
</dbReference>
<dbReference type="STRING" id="7266.A0A3B0JTE4"/>
<organism evidence="5 6">
    <name type="scientific">Drosophila guanche</name>
    <name type="common">Fruit fly</name>
    <dbReference type="NCBI Taxonomy" id="7266"/>
    <lineage>
        <taxon>Eukaryota</taxon>
        <taxon>Metazoa</taxon>
        <taxon>Ecdysozoa</taxon>
        <taxon>Arthropoda</taxon>
        <taxon>Hexapoda</taxon>
        <taxon>Insecta</taxon>
        <taxon>Pterygota</taxon>
        <taxon>Neoptera</taxon>
        <taxon>Endopterygota</taxon>
        <taxon>Diptera</taxon>
        <taxon>Brachycera</taxon>
        <taxon>Muscomorpha</taxon>
        <taxon>Ephydroidea</taxon>
        <taxon>Drosophilidae</taxon>
        <taxon>Drosophila</taxon>
        <taxon>Sophophora</taxon>
    </lineage>
</organism>
<evidence type="ECO:0000256" key="2">
    <source>
        <dbReference type="ARBA" id="ARBA00030244"/>
    </source>
</evidence>
<feature type="region of interest" description="Disordered" evidence="3">
    <location>
        <begin position="143"/>
        <end position="187"/>
    </location>
</feature>
<dbReference type="InterPro" id="IPR027124">
    <property type="entry name" value="Swc5/CFDP1/2"/>
</dbReference>
<dbReference type="GO" id="GO:0000812">
    <property type="term" value="C:Swr1 complex"/>
    <property type="evidence" value="ECO:0007669"/>
    <property type="project" value="TreeGrafter"/>
</dbReference>
<keyword evidence="6" id="KW-1185">Reference proteome</keyword>
<feature type="compositionally biased region" description="Acidic residues" evidence="3">
    <location>
        <begin position="7"/>
        <end position="48"/>
    </location>
</feature>
<evidence type="ECO:0000256" key="3">
    <source>
        <dbReference type="SAM" id="MobiDB-lite"/>
    </source>
</evidence>
<dbReference type="AlphaFoldDB" id="A0A3B0JTE4"/>
<dbReference type="EMBL" id="OUUW01000001">
    <property type="protein sequence ID" value="SPP75961.1"/>
    <property type="molecule type" value="Genomic_DNA"/>
</dbReference>
<protein>
    <recommendedName>
        <fullName evidence="1">Craniofacial development protein 1</fullName>
    </recommendedName>
    <alternativeName>
        <fullName evidence="2">Bucentaur</fullName>
    </alternativeName>
</protein>
<evidence type="ECO:0000313" key="5">
    <source>
        <dbReference type="EMBL" id="SPP75961.1"/>
    </source>
</evidence>
<feature type="compositionally biased region" description="Polar residues" evidence="3">
    <location>
        <begin position="60"/>
        <end position="72"/>
    </location>
</feature>
<gene>
    <name evidence="5" type="ORF">DGUA_6G003869</name>
</gene>
<dbReference type="PANTHER" id="PTHR48407:SF1">
    <property type="entry name" value="CRANIOFACIAL DEVELOPMENT PROTEIN 1"/>
    <property type="match status" value="1"/>
</dbReference>
<feature type="region of interest" description="Disordered" evidence="3">
    <location>
        <begin position="1"/>
        <end position="103"/>
    </location>
</feature>
<evidence type="ECO:0000313" key="6">
    <source>
        <dbReference type="Proteomes" id="UP000268350"/>
    </source>
</evidence>